<proteinExistence type="inferred from homology"/>
<feature type="site" description="Interaction with target DNA" evidence="6">
    <location>
        <position position="106"/>
    </location>
</feature>
<evidence type="ECO:0000256" key="3">
    <source>
        <dbReference type="ARBA" id="ARBA00022722"/>
    </source>
</evidence>
<comment type="cofactor">
    <cofactor evidence="6">
        <name>Mg(2+)</name>
        <dbReference type="ChEBI" id="CHEBI:18420"/>
    </cofactor>
</comment>
<sequence length="255" mass="26929">MRKPFHQARGPAADDSATIRAALRGVPPEWIHPPDLDAARAAQRAMAERVIAEDAHGPVARLGGADTSAERFDPEGRVHAALVTLDAATLAPLAEAGATGIAAFPYIPGFLGFREVPTLLAAWARLDPRPDLVMVDGHGVAHPRGLGIASHFGVLLDVPTIGVAKSVLVGAPEEEVGPAPGARANLVWRGRVIGVALRTRARARPVYVSVGHRVSLEGAVAWVLRACAGRGYRLPEPTRLAHRAANRVRRGERPG</sequence>
<organism evidence="7 8">
    <name type="scientific">Caldovatus aquaticus</name>
    <dbReference type="NCBI Taxonomy" id="2865671"/>
    <lineage>
        <taxon>Bacteria</taxon>
        <taxon>Pseudomonadati</taxon>
        <taxon>Pseudomonadota</taxon>
        <taxon>Alphaproteobacteria</taxon>
        <taxon>Acetobacterales</taxon>
        <taxon>Roseomonadaceae</taxon>
        <taxon>Caldovatus</taxon>
    </lineage>
</organism>
<evidence type="ECO:0000256" key="6">
    <source>
        <dbReference type="HAMAP-Rule" id="MF_00801"/>
    </source>
</evidence>
<feature type="binding site" evidence="6">
    <location>
        <position position="136"/>
    </location>
    <ligand>
        <name>Mg(2+)</name>
        <dbReference type="ChEBI" id="CHEBI:18420"/>
    </ligand>
</feature>
<dbReference type="RefSeq" id="WP_220116062.1">
    <property type="nucleotide sequence ID" value="NZ_JAHZUY010000005.1"/>
</dbReference>
<dbReference type="HAMAP" id="MF_00801">
    <property type="entry name" value="Endonuclease_5"/>
    <property type="match status" value="1"/>
</dbReference>
<comment type="catalytic activity">
    <reaction evidence="6">
        <text>Endonucleolytic cleavage at apurinic or apyrimidinic sites to products with a 5'-phosphate.</text>
        <dbReference type="EC" id="3.1.21.7"/>
    </reaction>
</comment>
<keyword evidence="6" id="KW-0479">Metal-binding</keyword>
<dbReference type="EC" id="3.1.21.7" evidence="6"/>
<dbReference type="Pfam" id="PF04493">
    <property type="entry name" value="Endonuclease_5"/>
    <property type="match status" value="1"/>
</dbReference>
<keyword evidence="6" id="KW-0460">Magnesium</keyword>
<evidence type="ECO:0000256" key="1">
    <source>
        <dbReference type="ARBA" id="ARBA00004496"/>
    </source>
</evidence>
<dbReference type="PANTHER" id="PTHR28511">
    <property type="entry name" value="ENDONUCLEASE V"/>
    <property type="match status" value="1"/>
</dbReference>
<keyword evidence="4 6" id="KW-0255">Endonuclease</keyword>
<evidence type="ECO:0000313" key="8">
    <source>
        <dbReference type="Proteomes" id="UP001519924"/>
    </source>
</evidence>
<keyword evidence="6" id="KW-0227">DNA damage</keyword>
<keyword evidence="8" id="KW-1185">Reference proteome</keyword>
<keyword evidence="6" id="KW-0234">DNA repair</keyword>
<evidence type="ECO:0000313" key="7">
    <source>
        <dbReference type="EMBL" id="MBW8268553.1"/>
    </source>
</evidence>
<reference evidence="7 8" key="1">
    <citation type="submission" date="2021-08" db="EMBL/GenBank/DDBJ databases">
        <title>Caldovatus sediminis gen. nov., sp. nov., a moderately thermophilic bacterium isolated from a hot spring.</title>
        <authorList>
            <person name="Hu C.-J."/>
            <person name="Li W.-J."/>
            <person name="Xian W.-D."/>
        </authorList>
    </citation>
    <scope>NUCLEOTIDE SEQUENCE [LARGE SCALE GENOMIC DNA]</scope>
    <source>
        <strain evidence="7 8">SYSU G05006</strain>
    </source>
</reference>
<keyword evidence="2 6" id="KW-0963">Cytoplasm</keyword>
<name>A0ABS7EZ66_9PROT</name>
<dbReference type="Proteomes" id="UP001519924">
    <property type="component" value="Unassembled WGS sequence"/>
</dbReference>
<dbReference type="PANTHER" id="PTHR28511:SF1">
    <property type="entry name" value="ENDONUCLEASE V"/>
    <property type="match status" value="1"/>
</dbReference>
<evidence type="ECO:0000256" key="5">
    <source>
        <dbReference type="ARBA" id="ARBA00022801"/>
    </source>
</evidence>
<dbReference type="CDD" id="cd06559">
    <property type="entry name" value="Endonuclease_V"/>
    <property type="match status" value="1"/>
</dbReference>
<comment type="similarity">
    <text evidence="6">Belongs to the endonuclease V family.</text>
</comment>
<dbReference type="NCBIfam" id="NF008629">
    <property type="entry name" value="PRK11617.1"/>
    <property type="match status" value="1"/>
</dbReference>
<evidence type="ECO:0000256" key="4">
    <source>
        <dbReference type="ARBA" id="ARBA00022759"/>
    </source>
</evidence>
<gene>
    <name evidence="6 7" type="primary">nfi</name>
    <name evidence="7" type="ORF">K1J50_03540</name>
</gene>
<feature type="binding site" evidence="6">
    <location>
        <position position="66"/>
    </location>
    <ligand>
        <name>Mg(2+)</name>
        <dbReference type="ChEBI" id="CHEBI:18420"/>
    </ligand>
</feature>
<comment type="subcellular location">
    <subcellularLocation>
        <location evidence="1 6">Cytoplasm</location>
    </subcellularLocation>
</comment>
<keyword evidence="5 6" id="KW-0378">Hydrolase</keyword>
<protein>
    <recommendedName>
        <fullName evidence="6">Endonuclease V</fullName>
        <ecNumber evidence="6">3.1.21.7</ecNumber>
    </recommendedName>
    <alternativeName>
        <fullName evidence="6">Deoxyinosine 3'endonuclease</fullName>
    </alternativeName>
    <alternativeName>
        <fullName evidence="6">Deoxyribonuclease V</fullName>
        <shortName evidence="6">DNase V</shortName>
    </alternativeName>
</protein>
<evidence type="ECO:0000256" key="2">
    <source>
        <dbReference type="ARBA" id="ARBA00022490"/>
    </source>
</evidence>
<dbReference type="Gene3D" id="3.30.2170.10">
    <property type="entry name" value="archaeoglobus fulgidus dsm 4304 superfamily"/>
    <property type="match status" value="1"/>
</dbReference>
<accession>A0ABS7EZ66</accession>
<comment type="caution">
    <text evidence="7">The sequence shown here is derived from an EMBL/GenBank/DDBJ whole genome shotgun (WGS) entry which is preliminary data.</text>
</comment>
<keyword evidence="3 6" id="KW-0540">Nuclease</keyword>
<dbReference type="GO" id="GO:0043737">
    <property type="term" value="F:deoxyribonuclease V activity"/>
    <property type="evidence" value="ECO:0007669"/>
    <property type="project" value="UniProtKB-EC"/>
</dbReference>
<comment type="function">
    <text evidence="6">DNA repair enzyme involved in the repair of deaminated bases. Selectively cleaves double-stranded DNA at the second phosphodiester bond 3' to a deoxyinosine leaving behind the intact lesion on the nicked DNA.</text>
</comment>
<dbReference type="InterPro" id="IPR007581">
    <property type="entry name" value="Endonuclease-V"/>
</dbReference>
<dbReference type="EMBL" id="JAHZUY010000005">
    <property type="protein sequence ID" value="MBW8268553.1"/>
    <property type="molecule type" value="Genomic_DNA"/>
</dbReference>